<keyword evidence="5 10" id="KW-0418">Kinase</keyword>
<dbReference type="SUPFAM" id="SSF55874">
    <property type="entry name" value="ATPase domain of HSP90 chaperone/DNA topoisomerase II/histidine kinase"/>
    <property type="match status" value="1"/>
</dbReference>
<dbReference type="PANTHER" id="PTHR43711">
    <property type="entry name" value="TWO-COMPONENT HISTIDINE KINASE"/>
    <property type="match status" value="1"/>
</dbReference>
<evidence type="ECO:0000256" key="3">
    <source>
        <dbReference type="ARBA" id="ARBA00022553"/>
    </source>
</evidence>
<dbReference type="InterPro" id="IPR003594">
    <property type="entry name" value="HATPase_dom"/>
</dbReference>
<dbReference type="SMART" id="SM00387">
    <property type="entry name" value="HATPase_c"/>
    <property type="match status" value="1"/>
</dbReference>
<proteinExistence type="predicted"/>
<dbReference type="InterPro" id="IPR005467">
    <property type="entry name" value="His_kinase_dom"/>
</dbReference>
<dbReference type="PANTHER" id="PTHR43711:SF1">
    <property type="entry name" value="HISTIDINE KINASE 1"/>
    <property type="match status" value="1"/>
</dbReference>
<comment type="caution">
    <text evidence="10">The sequence shown here is derived from an EMBL/GenBank/DDBJ whole genome shotgun (WGS) entry which is preliminary data.</text>
</comment>
<dbReference type="InterPro" id="IPR036890">
    <property type="entry name" value="HATPase_C_sf"/>
</dbReference>
<dbReference type="AlphaFoldDB" id="A0A644U9P2"/>
<evidence type="ECO:0000259" key="9">
    <source>
        <dbReference type="PROSITE" id="PS50109"/>
    </source>
</evidence>
<accession>A0A644U9P2</accession>
<protein>
    <recommendedName>
        <fullName evidence="2">histidine kinase</fullName>
        <ecNumber evidence="2">2.7.13.3</ecNumber>
    </recommendedName>
</protein>
<dbReference type="InterPro" id="IPR036097">
    <property type="entry name" value="HisK_dim/P_sf"/>
</dbReference>
<evidence type="ECO:0000313" key="10">
    <source>
        <dbReference type="EMBL" id="MPL75563.1"/>
    </source>
</evidence>
<feature type="transmembrane region" description="Helical" evidence="8">
    <location>
        <begin position="180"/>
        <end position="203"/>
    </location>
</feature>
<feature type="coiled-coil region" evidence="7">
    <location>
        <begin position="241"/>
        <end position="268"/>
    </location>
</feature>
<keyword evidence="8" id="KW-0472">Membrane</keyword>
<dbReference type="InterPro" id="IPR050736">
    <property type="entry name" value="Sensor_HK_Regulatory"/>
</dbReference>
<sequence>MRNAAFGVTGGERARGRRPAARIRMKINTLSGRFLLLTTVFVVLAEVLILLPGLANFREDYLLTRLERAQIASLALLTTDQMIEPDLEQELLNNAGVYNVVLRRDAVRQLVLSSPIPQPIADTYDLRESMFWTRVRDALSVLADPENHVIRVIGDPVQKGGLVIEVTLATGPMRIAMIEYGLRLLSLSAMVSVITAFLLFWLVRRLMVVPIKRVVAHMAAYAEAPEDARRIIAPEASIEELRVAEDALASMQRQLTAALKQKERLAQLGQAVAKISHDLRNILTTAQLFADRMEGSDDPVVQRAAPKLMNSIGRAVNLCETTLAFGRAEESPPSLCRFPLAALVQEVTESEQPPADAAQIDFVTDVPPALEIRADREQLYRVLSNLVRNARQAIEATGRPGTIEIGAGEEPEGWWIRVQDTGPGLPERAREHLFQPFSGGVKKGGTGLGLAISAELIRGHGGRLDLVRTDADGTEFKMHLPREFAIASQD</sequence>
<keyword evidence="8" id="KW-1133">Transmembrane helix</keyword>
<dbReference type="Pfam" id="PF02518">
    <property type="entry name" value="HATPase_c"/>
    <property type="match status" value="1"/>
</dbReference>
<evidence type="ECO:0000256" key="5">
    <source>
        <dbReference type="ARBA" id="ARBA00022777"/>
    </source>
</evidence>
<evidence type="ECO:0000256" key="6">
    <source>
        <dbReference type="ARBA" id="ARBA00023012"/>
    </source>
</evidence>
<keyword evidence="7" id="KW-0175">Coiled coil</keyword>
<dbReference type="GO" id="GO:0000155">
    <property type="term" value="F:phosphorelay sensor kinase activity"/>
    <property type="evidence" value="ECO:0007669"/>
    <property type="project" value="InterPro"/>
</dbReference>
<dbReference type="SUPFAM" id="SSF47384">
    <property type="entry name" value="Homodimeric domain of signal transducing histidine kinase"/>
    <property type="match status" value="1"/>
</dbReference>
<dbReference type="PRINTS" id="PR00344">
    <property type="entry name" value="BCTRLSENSOR"/>
</dbReference>
<gene>
    <name evidence="10" type="primary">sasA_70</name>
    <name evidence="10" type="ORF">SDC9_21389</name>
</gene>
<dbReference type="InterPro" id="IPR004358">
    <property type="entry name" value="Sig_transdc_His_kin-like_C"/>
</dbReference>
<keyword evidence="8" id="KW-0812">Transmembrane</keyword>
<evidence type="ECO:0000256" key="8">
    <source>
        <dbReference type="SAM" id="Phobius"/>
    </source>
</evidence>
<dbReference type="Pfam" id="PF00512">
    <property type="entry name" value="HisKA"/>
    <property type="match status" value="1"/>
</dbReference>
<feature type="domain" description="Histidine kinase" evidence="9">
    <location>
        <begin position="274"/>
        <end position="484"/>
    </location>
</feature>
<dbReference type="InterPro" id="IPR003661">
    <property type="entry name" value="HisK_dim/P_dom"/>
</dbReference>
<reference evidence="10" key="1">
    <citation type="submission" date="2019-08" db="EMBL/GenBank/DDBJ databases">
        <authorList>
            <person name="Kucharzyk K."/>
            <person name="Murdoch R.W."/>
            <person name="Higgins S."/>
            <person name="Loffler F."/>
        </authorList>
    </citation>
    <scope>NUCLEOTIDE SEQUENCE</scope>
</reference>
<keyword evidence="6" id="KW-0902">Two-component regulatory system</keyword>
<dbReference type="PROSITE" id="PS50109">
    <property type="entry name" value="HIS_KIN"/>
    <property type="match status" value="1"/>
</dbReference>
<dbReference type="CDD" id="cd00075">
    <property type="entry name" value="HATPase"/>
    <property type="match status" value="1"/>
</dbReference>
<feature type="transmembrane region" description="Helical" evidence="8">
    <location>
        <begin position="34"/>
        <end position="55"/>
    </location>
</feature>
<dbReference type="EC" id="2.7.13.3" evidence="2"/>
<dbReference type="CDD" id="cd00082">
    <property type="entry name" value="HisKA"/>
    <property type="match status" value="1"/>
</dbReference>
<organism evidence="10">
    <name type="scientific">bioreactor metagenome</name>
    <dbReference type="NCBI Taxonomy" id="1076179"/>
    <lineage>
        <taxon>unclassified sequences</taxon>
        <taxon>metagenomes</taxon>
        <taxon>ecological metagenomes</taxon>
    </lineage>
</organism>
<evidence type="ECO:0000256" key="4">
    <source>
        <dbReference type="ARBA" id="ARBA00022679"/>
    </source>
</evidence>
<dbReference type="Gene3D" id="1.10.287.130">
    <property type="match status" value="1"/>
</dbReference>
<evidence type="ECO:0000256" key="7">
    <source>
        <dbReference type="SAM" id="Coils"/>
    </source>
</evidence>
<keyword evidence="3" id="KW-0597">Phosphoprotein</keyword>
<dbReference type="Gene3D" id="3.30.565.10">
    <property type="entry name" value="Histidine kinase-like ATPase, C-terminal domain"/>
    <property type="match status" value="1"/>
</dbReference>
<comment type="catalytic activity">
    <reaction evidence="1">
        <text>ATP + protein L-histidine = ADP + protein N-phospho-L-histidine.</text>
        <dbReference type="EC" id="2.7.13.3"/>
    </reaction>
</comment>
<evidence type="ECO:0000256" key="1">
    <source>
        <dbReference type="ARBA" id="ARBA00000085"/>
    </source>
</evidence>
<evidence type="ECO:0000256" key="2">
    <source>
        <dbReference type="ARBA" id="ARBA00012438"/>
    </source>
</evidence>
<name>A0A644U9P2_9ZZZZ</name>
<dbReference type="EMBL" id="VSSQ01000089">
    <property type="protein sequence ID" value="MPL75563.1"/>
    <property type="molecule type" value="Genomic_DNA"/>
</dbReference>
<dbReference type="SMART" id="SM00388">
    <property type="entry name" value="HisKA"/>
    <property type="match status" value="1"/>
</dbReference>
<keyword evidence="4 10" id="KW-0808">Transferase</keyword>